<keyword evidence="10" id="KW-1185">Reference proteome</keyword>
<dbReference type="PANTHER" id="PTHR43386">
    <property type="entry name" value="OLIGOPEPTIDE TRANSPORT SYSTEM PERMEASE PROTEIN APPC"/>
    <property type="match status" value="1"/>
</dbReference>
<evidence type="ECO:0000313" key="9">
    <source>
        <dbReference type="EMBL" id="RXN85292.1"/>
    </source>
</evidence>
<dbReference type="PANTHER" id="PTHR43386:SF26">
    <property type="entry name" value="ABC TRANSPORTER PERMEASE PROTEIN"/>
    <property type="match status" value="1"/>
</dbReference>
<sequence length="300" mass="32035">MKPAFLKHLSRDTTPGQAVHGVLDSRPATLAAIVLLLLVLAALLAPWIAPQDPYNLASITILDGRMPPGSTGIYGDFYSLGTDAQGRDMLSAMMYGLRTSLSVGVLSGLFAMAVGTALGLCAAYFGGRIDTLIMRLVDLMLGFPTILVALMMLAILGQGLGKVILALVVVQWAYFARAVRATAVVERRKEYMEAALCLGLSHRRALFSQLLPNCIPPIIVIAMIQTANAIAAEATLSFLGIGLPVTQPSLGLLIANGYQQMLAGLYWISVFPGVLLLAVVFSMNIVGDRVREALNPRLQK</sequence>
<dbReference type="InterPro" id="IPR035906">
    <property type="entry name" value="MetI-like_sf"/>
</dbReference>
<dbReference type="InterPro" id="IPR050366">
    <property type="entry name" value="BP-dependent_transpt_permease"/>
</dbReference>
<dbReference type="AlphaFoldDB" id="A0A4Q1HFB3"/>
<evidence type="ECO:0000256" key="1">
    <source>
        <dbReference type="ARBA" id="ARBA00004651"/>
    </source>
</evidence>
<keyword evidence="5 7" id="KW-1133">Transmembrane helix</keyword>
<evidence type="ECO:0000256" key="6">
    <source>
        <dbReference type="ARBA" id="ARBA00023136"/>
    </source>
</evidence>
<evidence type="ECO:0000256" key="4">
    <source>
        <dbReference type="ARBA" id="ARBA00022692"/>
    </source>
</evidence>
<feature type="transmembrane region" description="Helical" evidence="7">
    <location>
        <begin position="218"/>
        <end position="245"/>
    </location>
</feature>
<accession>A0A4Q1HFB3</accession>
<gene>
    <name evidence="9" type="ORF">C7R54_22640</name>
</gene>
<reference evidence="9 10" key="1">
    <citation type="journal article" date="2017" name="Int. J. Syst. Evol. Microbiol.">
        <title>Achromobacter aloeverae sp. nov., isolated from the root of Aloe vera (L.) Burm.f.</title>
        <authorList>
            <person name="Kuncharoen N."/>
            <person name="Muramatsu Y."/>
            <person name="Shibata C."/>
            <person name="Kamakura Y."/>
            <person name="Nakagawa Y."/>
            <person name="Tanasupawat S."/>
        </authorList>
    </citation>
    <scope>NUCLEOTIDE SEQUENCE [LARGE SCALE GENOMIC DNA]</scope>
    <source>
        <strain evidence="9 10">AVA-1</strain>
    </source>
</reference>
<comment type="similarity">
    <text evidence="7">Belongs to the binding-protein-dependent transport system permease family.</text>
</comment>
<dbReference type="SUPFAM" id="SSF161098">
    <property type="entry name" value="MetI-like"/>
    <property type="match status" value="1"/>
</dbReference>
<proteinExistence type="inferred from homology"/>
<dbReference type="Proteomes" id="UP000290849">
    <property type="component" value="Unassembled WGS sequence"/>
</dbReference>
<keyword evidence="2 7" id="KW-0813">Transport</keyword>
<feature type="transmembrane region" description="Helical" evidence="7">
    <location>
        <begin position="30"/>
        <end position="49"/>
    </location>
</feature>
<keyword evidence="4 7" id="KW-0812">Transmembrane</keyword>
<evidence type="ECO:0000256" key="3">
    <source>
        <dbReference type="ARBA" id="ARBA00022475"/>
    </source>
</evidence>
<dbReference type="Gene3D" id="1.10.3720.10">
    <property type="entry name" value="MetI-like"/>
    <property type="match status" value="1"/>
</dbReference>
<dbReference type="RefSeq" id="WP_129152819.1">
    <property type="nucleotide sequence ID" value="NZ_JBHSDO010000005.1"/>
</dbReference>
<evidence type="ECO:0000256" key="7">
    <source>
        <dbReference type="RuleBase" id="RU363032"/>
    </source>
</evidence>
<name>A0A4Q1HFB3_9BURK</name>
<feature type="transmembrane region" description="Helical" evidence="7">
    <location>
        <begin position="265"/>
        <end position="287"/>
    </location>
</feature>
<dbReference type="EMBL" id="PYAL01000007">
    <property type="protein sequence ID" value="RXN85292.1"/>
    <property type="molecule type" value="Genomic_DNA"/>
</dbReference>
<comment type="caution">
    <text evidence="9">The sequence shown here is derived from an EMBL/GenBank/DDBJ whole genome shotgun (WGS) entry which is preliminary data.</text>
</comment>
<dbReference type="InterPro" id="IPR000515">
    <property type="entry name" value="MetI-like"/>
</dbReference>
<evidence type="ECO:0000256" key="2">
    <source>
        <dbReference type="ARBA" id="ARBA00022448"/>
    </source>
</evidence>
<organism evidence="9 10">
    <name type="scientific">Achromobacter aloeverae</name>
    <dbReference type="NCBI Taxonomy" id="1750518"/>
    <lineage>
        <taxon>Bacteria</taxon>
        <taxon>Pseudomonadati</taxon>
        <taxon>Pseudomonadota</taxon>
        <taxon>Betaproteobacteria</taxon>
        <taxon>Burkholderiales</taxon>
        <taxon>Alcaligenaceae</taxon>
        <taxon>Achromobacter</taxon>
    </lineage>
</organism>
<comment type="subcellular location">
    <subcellularLocation>
        <location evidence="1 7">Cell membrane</location>
        <topology evidence="1 7">Multi-pass membrane protein</topology>
    </subcellularLocation>
</comment>
<feature type="domain" description="ABC transmembrane type-1" evidence="8">
    <location>
        <begin position="97"/>
        <end position="287"/>
    </location>
</feature>
<dbReference type="GO" id="GO:0005886">
    <property type="term" value="C:plasma membrane"/>
    <property type="evidence" value="ECO:0007669"/>
    <property type="project" value="UniProtKB-SubCell"/>
</dbReference>
<protein>
    <submittedName>
        <fullName evidence="9">Peptide ABC transporter permease</fullName>
    </submittedName>
</protein>
<keyword evidence="6 7" id="KW-0472">Membrane</keyword>
<dbReference type="CDD" id="cd06261">
    <property type="entry name" value="TM_PBP2"/>
    <property type="match status" value="1"/>
</dbReference>
<dbReference type="PROSITE" id="PS50928">
    <property type="entry name" value="ABC_TM1"/>
    <property type="match status" value="1"/>
</dbReference>
<dbReference type="GO" id="GO:0055085">
    <property type="term" value="P:transmembrane transport"/>
    <property type="evidence" value="ECO:0007669"/>
    <property type="project" value="InterPro"/>
</dbReference>
<dbReference type="OrthoDB" id="9783218at2"/>
<dbReference type="InterPro" id="IPR025966">
    <property type="entry name" value="OppC_N"/>
</dbReference>
<dbReference type="Pfam" id="PF12911">
    <property type="entry name" value="OppC_N"/>
    <property type="match status" value="1"/>
</dbReference>
<feature type="transmembrane region" description="Helical" evidence="7">
    <location>
        <begin position="101"/>
        <end position="125"/>
    </location>
</feature>
<feature type="transmembrane region" description="Helical" evidence="7">
    <location>
        <begin position="137"/>
        <end position="157"/>
    </location>
</feature>
<evidence type="ECO:0000256" key="5">
    <source>
        <dbReference type="ARBA" id="ARBA00022989"/>
    </source>
</evidence>
<keyword evidence="3" id="KW-1003">Cell membrane</keyword>
<evidence type="ECO:0000259" key="8">
    <source>
        <dbReference type="PROSITE" id="PS50928"/>
    </source>
</evidence>
<dbReference type="Pfam" id="PF00528">
    <property type="entry name" value="BPD_transp_1"/>
    <property type="match status" value="1"/>
</dbReference>
<evidence type="ECO:0000313" key="10">
    <source>
        <dbReference type="Proteomes" id="UP000290849"/>
    </source>
</evidence>